<dbReference type="AlphaFoldDB" id="A0A2T3NJ33"/>
<evidence type="ECO:0000313" key="2">
    <source>
        <dbReference type="Proteomes" id="UP000241346"/>
    </source>
</evidence>
<evidence type="ECO:0000313" key="1">
    <source>
        <dbReference type="EMBL" id="PSW15489.1"/>
    </source>
</evidence>
<comment type="caution">
    <text evidence="1">The sequence shown here is derived from an EMBL/GenBank/DDBJ whole genome shotgun (WGS) entry which is preliminary data.</text>
</comment>
<name>A0A2T3NJ33_9GAMM</name>
<dbReference type="OrthoDB" id="330101at2"/>
<dbReference type="EMBL" id="PYMB01000001">
    <property type="protein sequence ID" value="PSW15489.1"/>
    <property type="molecule type" value="Genomic_DNA"/>
</dbReference>
<protein>
    <recommendedName>
        <fullName evidence="3">YtkA-like domain-containing protein</fullName>
    </recommendedName>
</protein>
<organism evidence="1 2">
    <name type="scientific">Photobacterium rosenbergii</name>
    <dbReference type="NCBI Taxonomy" id="294936"/>
    <lineage>
        <taxon>Bacteria</taxon>
        <taxon>Pseudomonadati</taxon>
        <taxon>Pseudomonadota</taxon>
        <taxon>Gammaproteobacteria</taxon>
        <taxon>Vibrionales</taxon>
        <taxon>Vibrionaceae</taxon>
        <taxon>Photobacterium</taxon>
    </lineage>
</organism>
<proteinExistence type="predicted"/>
<reference evidence="1 2" key="1">
    <citation type="submission" date="2018-03" db="EMBL/GenBank/DDBJ databases">
        <title>Whole genome sequencing of Histamine producing bacteria.</title>
        <authorList>
            <person name="Butler K."/>
        </authorList>
    </citation>
    <scope>NUCLEOTIDE SEQUENCE [LARGE SCALE GENOMIC DNA]</scope>
    <source>
        <strain evidence="1 2">DSM 19138</strain>
    </source>
</reference>
<evidence type="ECO:0008006" key="3">
    <source>
        <dbReference type="Google" id="ProtNLM"/>
    </source>
</evidence>
<accession>A0A2T3NJ33</accession>
<gene>
    <name evidence="1" type="ORF">C9J01_00255</name>
</gene>
<sequence>MVRAVTGPLFVFFSIIYSVIATASESIGAVSEFGWRAYNVDKYGDVPINQIHSWNLQITDGAGNPTGCAPEQVRGGMPAHRHGLPTQPQWHQEREVGNYRIDGLKFQMPGLWQVIFSCKDDRERTHEFIFEFML</sequence>
<dbReference type="RefSeq" id="WP_107296110.1">
    <property type="nucleotide sequence ID" value="NZ_PYMB01000001.1"/>
</dbReference>
<dbReference type="Proteomes" id="UP000241346">
    <property type="component" value="Unassembled WGS sequence"/>
</dbReference>